<feature type="transmembrane region" description="Helical" evidence="1">
    <location>
        <begin position="69"/>
        <end position="90"/>
    </location>
</feature>
<protein>
    <submittedName>
        <fullName evidence="2">Uncharacterized protein</fullName>
    </submittedName>
</protein>
<reference evidence="2 3" key="1">
    <citation type="journal article" date="2019" name="Int. J. Syst. Evol. Microbiol.">
        <title>The Global Catalogue of Microorganisms (GCM) 10K type strain sequencing project: providing services to taxonomists for standard genome sequencing and annotation.</title>
        <authorList>
            <consortium name="The Broad Institute Genomics Platform"/>
            <consortium name="The Broad Institute Genome Sequencing Center for Infectious Disease"/>
            <person name="Wu L."/>
            <person name="Ma J."/>
        </authorList>
    </citation>
    <scope>NUCLEOTIDE SEQUENCE [LARGE SCALE GENOMIC DNA]</scope>
    <source>
        <strain evidence="2 3">RDMS1</strain>
    </source>
</reference>
<gene>
    <name evidence="2" type="ORF">ACFQL7_19200</name>
</gene>
<comment type="caution">
    <text evidence="2">The sequence shown here is derived from an EMBL/GenBank/DDBJ whole genome shotgun (WGS) entry which is preliminary data.</text>
</comment>
<keyword evidence="1" id="KW-1133">Transmembrane helix</keyword>
<proteinExistence type="predicted"/>
<keyword evidence="1" id="KW-0812">Transmembrane</keyword>
<evidence type="ECO:0000313" key="3">
    <source>
        <dbReference type="Proteomes" id="UP001596417"/>
    </source>
</evidence>
<dbReference type="EMBL" id="JBHTAX010000001">
    <property type="protein sequence ID" value="MFC7191703.1"/>
    <property type="molecule type" value="Genomic_DNA"/>
</dbReference>
<dbReference type="GeneID" id="76201472"/>
<keyword evidence="1" id="KW-0472">Membrane</keyword>
<sequence>MDVDTNIEKEPDGGEPVGINQRELYIVVRTAVKDALMDVLGTVFLLGFALLFVSIGAQRLFDASSTGGSALGGSIVILGFVLAGAALDLIPSIRALTQ</sequence>
<evidence type="ECO:0000256" key="1">
    <source>
        <dbReference type="SAM" id="Phobius"/>
    </source>
</evidence>
<keyword evidence="3" id="KW-1185">Reference proteome</keyword>
<accession>A0ABD5YR52</accession>
<feature type="transmembrane region" description="Helical" evidence="1">
    <location>
        <begin position="35"/>
        <end position="57"/>
    </location>
</feature>
<dbReference type="Proteomes" id="UP001596417">
    <property type="component" value="Unassembled WGS sequence"/>
</dbReference>
<name>A0ABD5YR52_9EURY</name>
<organism evidence="2 3">
    <name type="scientific">Halocatena marina</name>
    <dbReference type="NCBI Taxonomy" id="2934937"/>
    <lineage>
        <taxon>Archaea</taxon>
        <taxon>Methanobacteriati</taxon>
        <taxon>Methanobacteriota</taxon>
        <taxon>Stenosarchaea group</taxon>
        <taxon>Halobacteria</taxon>
        <taxon>Halobacteriales</taxon>
        <taxon>Natronomonadaceae</taxon>
        <taxon>Halocatena</taxon>
    </lineage>
</organism>
<dbReference type="AlphaFoldDB" id="A0ABD5YR52"/>
<dbReference type="RefSeq" id="WP_264555495.1">
    <property type="nucleotide sequence ID" value="NZ_CP109979.1"/>
</dbReference>
<evidence type="ECO:0000313" key="2">
    <source>
        <dbReference type="EMBL" id="MFC7191703.1"/>
    </source>
</evidence>